<dbReference type="EMBL" id="CM055095">
    <property type="protein sequence ID" value="KAJ7559685.1"/>
    <property type="molecule type" value="Genomic_DNA"/>
</dbReference>
<comment type="caution">
    <text evidence="1">The sequence shown here is derived from an EMBL/GenBank/DDBJ whole genome shotgun (WGS) entry which is preliminary data.</text>
</comment>
<evidence type="ECO:0000313" key="1">
    <source>
        <dbReference type="EMBL" id="KAJ7559685.1"/>
    </source>
</evidence>
<keyword evidence="2" id="KW-1185">Reference proteome</keyword>
<reference evidence="2" key="1">
    <citation type="journal article" date="2024" name="Proc. Natl. Acad. Sci. U.S.A.">
        <title>Extraordinary preservation of gene collinearity over three hundred million years revealed in homosporous lycophytes.</title>
        <authorList>
            <person name="Li C."/>
            <person name="Wickell D."/>
            <person name="Kuo L.Y."/>
            <person name="Chen X."/>
            <person name="Nie B."/>
            <person name="Liao X."/>
            <person name="Peng D."/>
            <person name="Ji J."/>
            <person name="Jenkins J."/>
            <person name="Williams M."/>
            <person name="Shu S."/>
            <person name="Plott C."/>
            <person name="Barry K."/>
            <person name="Rajasekar S."/>
            <person name="Grimwood J."/>
            <person name="Han X."/>
            <person name="Sun S."/>
            <person name="Hou Z."/>
            <person name="He W."/>
            <person name="Dai G."/>
            <person name="Sun C."/>
            <person name="Schmutz J."/>
            <person name="Leebens-Mack J.H."/>
            <person name="Li F.W."/>
            <person name="Wang L."/>
        </authorList>
    </citation>
    <scope>NUCLEOTIDE SEQUENCE [LARGE SCALE GENOMIC DNA]</scope>
    <source>
        <strain evidence="2">cv. PW_Plant_1</strain>
    </source>
</reference>
<evidence type="ECO:0000313" key="2">
    <source>
        <dbReference type="Proteomes" id="UP001162992"/>
    </source>
</evidence>
<accession>A0ACC2DZY8</accession>
<name>A0ACC2DZY8_DIPCM</name>
<gene>
    <name evidence="1" type="ORF">O6H91_04G096600</name>
</gene>
<proteinExistence type="predicted"/>
<sequence length="94" mass="10010">MDSLVMQVIPQADRVLILLEEQPETSLGGVLLPKSAVKFEKCLAGKVLSAGKDAGAIEKGQKVLFSDLNAYEVNLGSTEKLFFCNAGDLLAVVD</sequence>
<protein>
    <submittedName>
        <fullName evidence="1">Uncharacterized protein</fullName>
    </submittedName>
</protein>
<dbReference type="Proteomes" id="UP001162992">
    <property type="component" value="Chromosome 4"/>
</dbReference>
<organism evidence="1 2">
    <name type="scientific">Diphasiastrum complanatum</name>
    <name type="common">Issler's clubmoss</name>
    <name type="synonym">Lycopodium complanatum</name>
    <dbReference type="NCBI Taxonomy" id="34168"/>
    <lineage>
        <taxon>Eukaryota</taxon>
        <taxon>Viridiplantae</taxon>
        <taxon>Streptophyta</taxon>
        <taxon>Embryophyta</taxon>
        <taxon>Tracheophyta</taxon>
        <taxon>Lycopodiopsida</taxon>
        <taxon>Lycopodiales</taxon>
        <taxon>Lycopodiaceae</taxon>
        <taxon>Lycopodioideae</taxon>
        <taxon>Diphasiastrum</taxon>
    </lineage>
</organism>